<gene>
    <name evidence="1" type="ORF">DB30_06614</name>
</gene>
<dbReference type="RefSeq" id="WP_146657966.1">
    <property type="nucleotide sequence ID" value="NZ_JMCC02000007.1"/>
</dbReference>
<accession>A0A0C2A6J6</accession>
<sequence length="239" mass="26107">MRHTFVTRLAAANVPARSIMELAGRALDGVFARVAEAPEPERGGFFLVHALELRGEPVVARGWGEVELLSWPELQLEVTYEQGSLHIHALDRRVLLINNRGSQIERPVVVIDPDTGRSEALAVVGRERQWTAAPGGGAVALFEHEGRHTLTWLWAVHGEASTNVSLRQFPWASGWGLLGATELDGDPEPELVGGCSSVGCSSATRLRELDDTNTRAFMDRAGTITWVRAGTISQLRCEQ</sequence>
<dbReference type="EMBL" id="JMCC02000007">
    <property type="protein sequence ID" value="KIG19003.1"/>
    <property type="molecule type" value="Genomic_DNA"/>
</dbReference>
<proteinExistence type="predicted"/>
<evidence type="ECO:0000313" key="1">
    <source>
        <dbReference type="EMBL" id="KIG19003.1"/>
    </source>
</evidence>
<comment type="caution">
    <text evidence="1">The sequence shown here is derived from an EMBL/GenBank/DDBJ whole genome shotgun (WGS) entry which is preliminary data.</text>
</comment>
<evidence type="ECO:0000313" key="2">
    <source>
        <dbReference type="Proteomes" id="UP000031599"/>
    </source>
</evidence>
<protein>
    <submittedName>
        <fullName evidence="1">Uncharacterized protein</fullName>
    </submittedName>
</protein>
<organism evidence="1 2">
    <name type="scientific">Enhygromyxa salina</name>
    <dbReference type="NCBI Taxonomy" id="215803"/>
    <lineage>
        <taxon>Bacteria</taxon>
        <taxon>Pseudomonadati</taxon>
        <taxon>Myxococcota</taxon>
        <taxon>Polyangia</taxon>
        <taxon>Nannocystales</taxon>
        <taxon>Nannocystaceae</taxon>
        <taxon>Enhygromyxa</taxon>
    </lineage>
</organism>
<dbReference type="AlphaFoldDB" id="A0A0C2A6J6"/>
<dbReference type="Proteomes" id="UP000031599">
    <property type="component" value="Unassembled WGS sequence"/>
</dbReference>
<name>A0A0C2A6J6_9BACT</name>
<reference evidence="1 2" key="1">
    <citation type="submission" date="2014-12" db="EMBL/GenBank/DDBJ databases">
        <title>Genome assembly of Enhygromyxa salina DSM 15201.</title>
        <authorList>
            <person name="Sharma G."/>
            <person name="Subramanian S."/>
        </authorList>
    </citation>
    <scope>NUCLEOTIDE SEQUENCE [LARGE SCALE GENOMIC DNA]</scope>
    <source>
        <strain evidence="1 2">DSM 15201</strain>
    </source>
</reference>